<evidence type="ECO:0000256" key="3">
    <source>
        <dbReference type="ARBA" id="ARBA00022679"/>
    </source>
</evidence>
<dbReference type="InterPro" id="IPR050271">
    <property type="entry name" value="UDP-glycosyltransferase"/>
</dbReference>
<dbReference type="AlphaFoldDB" id="A0A2A4JWQ0"/>
<evidence type="ECO:0000256" key="5">
    <source>
        <dbReference type="RuleBase" id="RU362059"/>
    </source>
</evidence>
<dbReference type="PANTHER" id="PTHR48043">
    <property type="entry name" value="EG:EG0003.4 PROTEIN-RELATED"/>
    <property type="match status" value="1"/>
</dbReference>
<proteinExistence type="inferred from homology"/>
<dbReference type="GO" id="GO:0016020">
    <property type="term" value="C:membrane"/>
    <property type="evidence" value="ECO:0007669"/>
    <property type="project" value="UniProtKB-SubCell"/>
</dbReference>
<dbReference type="STRING" id="7102.A0A2A4JWQ0"/>
<dbReference type="GO" id="GO:0015020">
    <property type="term" value="F:glucuronosyltransferase activity"/>
    <property type="evidence" value="ECO:0007669"/>
    <property type="project" value="UniProtKB-EC"/>
</dbReference>
<comment type="caution">
    <text evidence="6">The sequence shown here is derived from an EMBL/GenBank/DDBJ whole genome shotgun (WGS) entry which is preliminary data.</text>
</comment>
<protein>
    <recommendedName>
        <fullName evidence="5">UDP-glucuronosyltransferase</fullName>
        <ecNumber evidence="5">2.4.1.17</ecNumber>
    </recommendedName>
</protein>
<reference evidence="6" key="1">
    <citation type="submission" date="2017-09" db="EMBL/GenBank/DDBJ databases">
        <title>Contemporary evolution of a Lepidopteran species, Heliothis virescens, in response to modern agricultural practices.</title>
        <authorList>
            <person name="Fritz M.L."/>
            <person name="Deyonke A.M."/>
            <person name="Papanicolaou A."/>
            <person name="Micinski S."/>
            <person name="Westbrook J."/>
            <person name="Gould F."/>
        </authorList>
    </citation>
    <scope>NUCLEOTIDE SEQUENCE [LARGE SCALE GENOMIC DNA]</scope>
    <source>
        <strain evidence="6">HvINT-</strain>
        <tissue evidence="6">Whole body</tissue>
    </source>
</reference>
<dbReference type="EC" id="2.4.1.17" evidence="5"/>
<dbReference type="Pfam" id="PF00201">
    <property type="entry name" value="UDPGT"/>
    <property type="match status" value="1"/>
</dbReference>
<gene>
    <name evidence="6" type="ORF">B5V51_9519</name>
</gene>
<keyword evidence="2 4" id="KW-0328">Glycosyltransferase</keyword>
<dbReference type="SUPFAM" id="SSF53756">
    <property type="entry name" value="UDP-Glycosyltransferase/glycogen phosphorylase"/>
    <property type="match status" value="1"/>
</dbReference>
<accession>A0A2A4JWQ0</accession>
<dbReference type="EMBL" id="NWSH01000435">
    <property type="protein sequence ID" value="PCG76447.1"/>
    <property type="molecule type" value="Genomic_DNA"/>
</dbReference>
<dbReference type="Gene3D" id="3.40.50.2000">
    <property type="entry name" value="Glycogen Phosphorylase B"/>
    <property type="match status" value="2"/>
</dbReference>
<dbReference type="PANTHER" id="PTHR48043:SF159">
    <property type="entry name" value="EG:EG0003.4 PROTEIN-RELATED"/>
    <property type="match status" value="1"/>
</dbReference>
<dbReference type="CDD" id="cd03784">
    <property type="entry name" value="GT1_Gtf-like"/>
    <property type="match status" value="1"/>
</dbReference>
<name>A0A2A4JWQ0_HELVI</name>
<evidence type="ECO:0000256" key="1">
    <source>
        <dbReference type="ARBA" id="ARBA00009995"/>
    </source>
</evidence>
<evidence type="ECO:0000256" key="2">
    <source>
        <dbReference type="ARBA" id="ARBA00022676"/>
    </source>
</evidence>
<organism evidence="6">
    <name type="scientific">Heliothis virescens</name>
    <name type="common">Tobacco budworm moth</name>
    <dbReference type="NCBI Taxonomy" id="7102"/>
    <lineage>
        <taxon>Eukaryota</taxon>
        <taxon>Metazoa</taxon>
        <taxon>Ecdysozoa</taxon>
        <taxon>Arthropoda</taxon>
        <taxon>Hexapoda</taxon>
        <taxon>Insecta</taxon>
        <taxon>Pterygota</taxon>
        <taxon>Neoptera</taxon>
        <taxon>Endopterygota</taxon>
        <taxon>Lepidoptera</taxon>
        <taxon>Glossata</taxon>
        <taxon>Ditrysia</taxon>
        <taxon>Noctuoidea</taxon>
        <taxon>Noctuidae</taxon>
        <taxon>Heliothinae</taxon>
        <taxon>Heliothis</taxon>
    </lineage>
</organism>
<dbReference type="InterPro" id="IPR002213">
    <property type="entry name" value="UDP_glucos_trans"/>
</dbReference>
<keyword evidence="3 4" id="KW-0808">Transferase</keyword>
<keyword evidence="5" id="KW-0812">Transmembrane</keyword>
<feature type="signal peptide" evidence="5">
    <location>
        <begin position="1"/>
        <end position="19"/>
    </location>
</feature>
<dbReference type="FunFam" id="3.40.50.2000:FF:000021">
    <property type="entry name" value="UDP-glucuronosyltransferase"/>
    <property type="match status" value="1"/>
</dbReference>
<feature type="chain" id="PRO_5011833222" description="UDP-glucuronosyltransferase" evidence="5">
    <location>
        <begin position="20"/>
        <end position="518"/>
    </location>
</feature>
<dbReference type="InterPro" id="IPR035595">
    <property type="entry name" value="UDP_glycos_trans_CS"/>
</dbReference>
<comment type="similarity">
    <text evidence="1 4">Belongs to the UDP-glycosyltransferase family.</text>
</comment>
<evidence type="ECO:0000313" key="6">
    <source>
        <dbReference type="EMBL" id="PCG76447.1"/>
    </source>
</evidence>
<evidence type="ECO:0000256" key="4">
    <source>
        <dbReference type="RuleBase" id="RU003718"/>
    </source>
</evidence>
<feature type="transmembrane region" description="Helical" evidence="5">
    <location>
        <begin position="480"/>
        <end position="507"/>
    </location>
</feature>
<keyword evidence="5" id="KW-1133">Transmembrane helix</keyword>
<keyword evidence="5" id="KW-0732">Signal</keyword>
<comment type="subcellular location">
    <subcellularLocation>
        <location evidence="5">Membrane</location>
        <topology evidence="5">Single-pass membrane protein</topology>
    </subcellularLocation>
</comment>
<keyword evidence="5" id="KW-0472">Membrane</keyword>
<comment type="catalytic activity">
    <reaction evidence="5">
        <text>glucuronate acceptor + UDP-alpha-D-glucuronate = acceptor beta-D-glucuronoside + UDP + H(+)</text>
        <dbReference type="Rhea" id="RHEA:21032"/>
        <dbReference type="ChEBI" id="CHEBI:15378"/>
        <dbReference type="ChEBI" id="CHEBI:58052"/>
        <dbReference type="ChEBI" id="CHEBI:58223"/>
        <dbReference type="ChEBI" id="CHEBI:132367"/>
        <dbReference type="ChEBI" id="CHEBI:132368"/>
        <dbReference type="EC" id="2.4.1.17"/>
    </reaction>
</comment>
<sequence length="518" mass="58850">MNFLSLLTLYILFVNSNEAASILAVFPTPSISHQVVFRPLTQELAKRGYEVTVITPDPAFREGEAPVNLTEIDVHDISYDIWIKTFMESTKGNKNDVMNVMMSILKSLIAVVDTQLKDDKVKSLIEDKSKKFDLIFIEACVRPALIYSYIYKAPVILFSSLGGVLDNYATIGASVHPSIYPAITRQRLNNLTLWEKVSELYYDYITITEFDNMAKEENVMLRKHFGEDIPSVVELKDKVDMLFLNSHPVFEGIRPVPPSVVYLGGLHQKPGKELPKDLKSFLDSSKHGVIYISFGTNVDPTVLPADRIEVLVKTFSKLPYDVLWKWNNDVLPGRTENIRISKWLPQSDLLKHPKVKLFVTQAGLQSTDESITAGVPLIAIPLNGDQFYNAERYEYHRIGIKLMMDSLTVEQFTNTINTIIQDDSYRENVAKLRSLMYDQPMTPLERAVWWTEHVLRHGGARHLRSPAANMSWAEYLELELVLTVLLGLLVASTLLVLVLCFVYKVVLRKVTPNKAKRS</sequence>
<dbReference type="PROSITE" id="PS00375">
    <property type="entry name" value="UDPGT"/>
    <property type="match status" value="1"/>
</dbReference>